<organism evidence="1 2">
    <name type="scientific">Paenibacillus antibioticophila</name>
    <dbReference type="NCBI Taxonomy" id="1274374"/>
    <lineage>
        <taxon>Bacteria</taxon>
        <taxon>Bacillati</taxon>
        <taxon>Bacillota</taxon>
        <taxon>Bacilli</taxon>
        <taxon>Bacillales</taxon>
        <taxon>Paenibacillaceae</taxon>
        <taxon>Paenibacillus</taxon>
    </lineage>
</organism>
<gene>
    <name evidence="1" type="ORF">J41TS12_41080</name>
</gene>
<protein>
    <submittedName>
        <fullName evidence="1">Uncharacterized protein</fullName>
    </submittedName>
</protein>
<evidence type="ECO:0000313" key="1">
    <source>
        <dbReference type="EMBL" id="GIO39247.1"/>
    </source>
</evidence>
<comment type="caution">
    <text evidence="1">The sequence shown here is derived from an EMBL/GenBank/DDBJ whole genome shotgun (WGS) entry which is preliminary data.</text>
</comment>
<name>A0A919XZ31_9BACL</name>
<proteinExistence type="predicted"/>
<dbReference type="Proteomes" id="UP000681162">
    <property type="component" value="Unassembled WGS sequence"/>
</dbReference>
<sequence length="51" mass="6294">MKITMKLSFKFRKDKRRTTDLNFGLEGQFLFFENRMRHRQEYCGLFVATAW</sequence>
<evidence type="ECO:0000313" key="2">
    <source>
        <dbReference type="Proteomes" id="UP000681162"/>
    </source>
</evidence>
<keyword evidence="2" id="KW-1185">Reference proteome</keyword>
<accession>A0A919XZ31</accession>
<dbReference type="AlphaFoldDB" id="A0A919XZ31"/>
<dbReference type="EMBL" id="BORR01000019">
    <property type="protein sequence ID" value="GIO39247.1"/>
    <property type="molecule type" value="Genomic_DNA"/>
</dbReference>
<reference evidence="1 2" key="1">
    <citation type="submission" date="2021-03" db="EMBL/GenBank/DDBJ databases">
        <title>Antimicrobial resistance genes in bacteria isolated from Japanese honey, and their potential for conferring macrolide and lincosamide resistance in the American foulbrood pathogen Paenibacillus larvae.</title>
        <authorList>
            <person name="Okamoto M."/>
            <person name="Kumagai M."/>
            <person name="Kanamori H."/>
            <person name="Takamatsu D."/>
        </authorList>
    </citation>
    <scope>NUCLEOTIDE SEQUENCE [LARGE SCALE GENOMIC DNA]</scope>
    <source>
        <strain evidence="1 2">J41TS12</strain>
    </source>
</reference>